<gene>
    <name evidence="12" type="ORF">C7B65_16180</name>
</gene>
<name>A0A2T1DCP3_9CYAN</name>
<evidence type="ECO:0000256" key="10">
    <source>
        <dbReference type="ARBA" id="ARBA00023170"/>
    </source>
</evidence>
<dbReference type="EMBL" id="PVWG01000019">
    <property type="protein sequence ID" value="PSB18237.1"/>
    <property type="molecule type" value="Genomic_DNA"/>
</dbReference>
<keyword evidence="9 11" id="KW-0472">Membrane</keyword>
<comment type="similarity">
    <text evidence="2">Belongs to the archaeal/bacterial/fungal opsin family.</text>
</comment>
<dbReference type="RefSeq" id="WP_073073184.1">
    <property type="nucleotide sequence ID" value="NZ_MPPI01000021.1"/>
</dbReference>
<keyword evidence="13" id="KW-1185">Reference proteome</keyword>
<dbReference type="SUPFAM" id="SSF81321">
    <property type="entry name" value="Family A G protein-coupled receptor-like"/>
    <property type="match status" value="1"/>
</dbReference>
<sequence>MTQNWLLIGCVGMTLGAIAFGFGANNAKNEAWRIVYTINFFIAAIAAGLYLAMVLGQGFNVIYSRPTYWVRYVTWSLSTPLTLVLLSFLGGTSLPIAAGMVGADIYMIATGFVATISPKPTSYIWYFVSCGAYLGLVYLLLHHYRKEAAQQHPRGKKVFGKLLTVHLVLWTAYPIVWMLAKTGYSVIDSSAETMSYTLLDLAAKVGFGFLSLNSLRQLEQTSEVPQHVQERVLR</sequence>
<dbReference type="PANTHER" id="PTHR28286:SF2">
    <property type="entry name" value="BACTERIORHODOPSIN _OPSIN, NOPA (EUROFUNG)"/>
    <property type="match status" value="1"/>
</dbReference>
<evidence type="ECO:0000256" key="4">
    <source>
        <dbReference type="ARBA" id="ARBA00022606"/>
    </source>
</evidence>
<comment type="caution">
    <text evidence="12">The sequence shown here is derived from an EMBL/GenBank/DDBJ whole genome shotgun (WGS) entry which is preliminary data.</text>
</comment>
<evidence type="ECO:0000313" key="12">
    <source>
        <dbReference type="EMBL" id="PSB18237.1"/>
    </source>
</evidence>
<dbReference type="GO" id="GO:0009881">
    <property type="term" value="F:photoreceptor activity"/>
    <property type="evidence" value="ECO:0007669"/>
    <property type="project" value="UniProtKB-KW"/>
</dbReference>
<feature type="transmembrane region" description="Helical" evidence="11">
    <location>
        <begin position="162"/>
        <end position="180"/>
    </location>
</feature>
<evidence type="ECO:0000313" key="13">
    <source>
        <dbReference type="Proteomes" id="UP000238634"/>
    </source>
</evidence>
<dbReference type="PANTHER" id="PTHR28286">
    <property type="match status" value="1"/>
</dbReference>
<reference evidence="12 13" key="2">
    <citation type="submission" date="2018-03" db="EMBL/GenBank/DDBJ databases">
        <title>The ancient ancestry and fast evolution of plastids.</title>
        <authorList>
            <person name="Moore K.R."/>
            <person name="Magnabosco C."/>
            <person name="Momper L."/>
            <person name="Gold D.A."/>
            <person name="Bosak T."/>
            <person name="Fournier G.P."/>
        </authorList>
    </citation>
    <scope>NUCLEOTIDE SEQUENCE [LARGE SCALE GENOMIC DNA]</scope>
    <source>
        <strain evidence="12 13">ULC007</strain>
    </source>
</reference>
<dbReference type="Gene3D" id="1.20.1070.10">
    <property type="entry name" value="Rhodopsin 7-helix transmembrane proteins"/>
    <property type="match status" value="1"/>
</dbReference>
<evidence type="ECO:0000256" key="1">
    <source>
        <dbReference type="ARBA" id="ARBA00004141"/>
    </source>
</evidence>
<dbReference type="STRING" id="1920490.GCA_001895925_01024"/>
<keyword evidence="6" id="KW-0681">Retinal protein</keyword>
<feature type="transmembrane region" description="Helical" evidence="11">
    <location>
        <begin position="123"/>
        <end position="141"/>
    </location>
</feature>
<evidence type="ECO:0000256" key="8">
    <source>
        <dbReference type="ARBA" id="ARBA00022991"/>
    </source>
</evidence>
<keyword evidence="3" id="KW-0600">Photoreceptor protein</keyword>
<evidence type="ECO:0000256" key="5">
    <source>
        <dbReference type="ARBA" id="ARBA00022692"/>
    </source>
</evidence>
<protein>
    <submittedName>
        <fullName evidence="12">Rhodopsin</fullName>
    </submittedName>
</protein>
<dbReference type="Pfam" id="PF01036">
    <property type="entry name" value="Bac_rhodopsin"/>
    <property type="match status" value="1"/>
</dbReference>
<evidence type="ECO:0000256" key="6">
    <source>
        <dbReference type="ARBA" id="ARBA00022925"/>
    </source>
</evidence>
<comment type="subcellular location">
    <subcellularLocation>
        <location evidence="1">Membrane</location>
        <topology evidence="1">Multi-pass membrane protein</topology>
    </subcellularLocation>
</comment>
<dbReference type="GO" id="GO:0007602">
    <property type="term" value="P:phototransduction"/>
    <property type="evidence" value="ECO:0007669"/>
    <property type="project" value="UniProtKB-KW"/>
</dbReference>
<feature type="transmembrane region" description="Helical" evidence="11">
    <location>
        <begin position="96"/>
        <end position="117"/>
    </location>
</feature>
<dbReference type="OrthoDB" id="70408at2"/>
<dbReference type="Proteomes" id="UP000238634">
    <property type="component" value="Unassembled WGS sequence"/>
</dbReference>
<dbReference type="CDD" id="cd14965">
    <property type="entry name" value="7tm_Opsins_type1"/>
    <property type="match status" value="1"/>
</dbReference>
<keyword evidence="8" id="KW-0157">Chromophore</keyword>
<accession>A0A2T1DCP3</accession>
<feature type="transmembrane region" description="Helical" evidence="11">
    <location>
        <begin position="6"/>
        <end position="24"/>
    </location>
</feature>
<keyword evidence="4" id="KW-0716">Sensory transduction</keyword>
<feature type="transmembrane region" description="Helical" evidence="11">
    <location>
        <begin position="36"/>
        <end position="56"/>
    </location>
</feature>
<proteinExistence type="inferred from homology"/>
<dbReference type="PRINTS" id="PR00251">
    <property type="entry name" value="BACTRLOPSIN"/>
</dbReference>
<dbReference type="SMART" id="SM01021">
    <property type="entry name" value="Bac_rhodopsin"/>
    <property type="match status" value="1"/>
</dbReference>
<evidence type="ECO:0000256" key="3">
    <source>
        <dbReference type="ARBA" id="ARBA00022543"/>
    </source>
</evidence>
<organism evidence="12 13">
    <name type="scientific">Phormidesmis priestleyi ULC007</name>
    <dbReference type="NCBI Taxonomy" id="1920490"/>
    <lineage>
        <taxon>Bacteria</taxon>
        <taxon>Bacillati</taxon>
        <taxon>Cyanobacteriota</taxon>
        <taxon>Cyanophyceae</taxon>
        <taxon>Leptolyngbyales</taxon>
        <taxon>Leptolyngbyaceae</taxon>
        <taxon>Phormidesmis</taxon>
    </lineage>
</organism>
<reference evidence="12 13" key="1">
    <citation type="submission" date="2018-02" db="EMBL/GenBank/DDBJ databases">
        <authorList>
            <person name="Cohen D.B."/>
            <person name="Kent A.D."/>
        </authorList>
    </citation>
    <scope>NUCLEOTIDE SEQUENCE [LARGE SCALE GENOMIC DNA]</scope>
    <source>
        <strain evidence="12 13">ULC007</strain>
    </source>
</reference>
<evidence type="ECO:0000256" key="7">
    <source>
        <dbReference type="ARBA" id="ARBA00022989"/>
    </source>
</evidence>
<dbReference type="GO" id="GO:0016020">
    <property type="term" value="C:membrane"/>
    <property type="evidence" value="ECO:0007669"/>
    <property type="project" value="UniProtKB-SubCell"/>
</dbReference>
<feature type="transmembrane region" description="Helical" evidence="11">
    <location>
        <begin position="68"/>
        <end position="89"/>
    </location>
</feature>
<dbReference type="AlphaFoldDB" id="A0A2T1DCP3"/>
<dbReference type="InterPro" id="IPR001425">
    <property type="entry name" value="Arc/bac/fun_rhodopsins"/>
</dbReference>
<evidence type="ECO:0000256" key="11">
    <source>
        <dbReference type="SAM" id="Phobius"/>
    </source>
</evidence>
<keyword evidence="5 11" id="KW-0812">Transmembrane</keyword>
<evidence type="ECO:0000256" key="9">
    <source>
        <dbReference type="ARBA" id="ARBA00023136"/>
    </source>
</evidence>
<keyword evidence="10" id="KW-0675">Receptor</keyword>
<keyword evidence="7 11" id="KW-1133">Transmembrane helix</keyword>
<evidence type="ECO:0000256" key="2">
    <source>
        <dbReference type="ARBA" id="ARBA00008130"/>
    </source>
</evidence>